<evidence type="ECO:0000313" key="1">
    <source>
        <dbReference type="EMBL" id="CAG8745380.1"/>
    </source>
</evidence>
<proteinExistence type="predicted"/>
<keyword evidence="2" id="KW-1185">Reference proteome</keyword>
<dbReference type="Proteomes" id="UP000789342">
    <property type="component" value="Unassembled WGS sequence"/>
</dbReference>
<sequence>EECVISELWEQYWGEKFKNDVRKHLAQVISMQTVLTCINQLIDVGKMIVK</sequence>
<organism evidence="1 2">
    <name type="scientific">Acaulospora morrowiae</name>
    <dbReference type="NCBI Taxonomy" id="94023"/>
    <lineage>
        <taxon>Eukaryota</taxon>
        <taxon>Fungi</taxon>
        <taxon>Fungi incertae sedis</taxon>
        <taxon>Mucoromycota</taxon>
        <taxon>Glomeromycotina</taxon>
        <taxon>Glomeromycetes</taxon>
        <taxon>Diversisporales</taxon>
        <taxon>Acaulosporaceae</taxon>
        <taxon>Acaulospora</taxon>
    </lineage>
</organism>
<accession>A0A9N9NMZ9</accession>
<dbReference type="AlphaFoldDB" id="A0A9N9NMZ9"/>
<dbReference type="EMBL" id="CAJVPV010032674">
    <property type="protein sequence ID" value="CAG8745380.1"/>
    <property type="molecule type" value="Genomic_DNA"/>
</dbReference>
<reference evidence="1" key="1">
    <citation type="submission" date="2021-06" db="EMBL/GenBank/DDBJ databases">
        <authorList>
            <person name="Kallberg Y."/>
            <person name="Tangrot J."/>
            <person name="Rosling A."/>
        </authorList>
    </citation>
    <scope>NUCLEOTIDE SEQUENCE</scope>
    <source>
        <strain evidence="1">CL551</strain>
    </source>
</reference>
<feature type="non-terminal residue" evidence="1">
    <location>
        <position position="1"/>
    </location>
</feature>
<comment type="caution">
    <text evidence="1">The sequence shown here is derived from an EMBL/GenBank/DDBJ whole genome shotgun (WGS) entry which is preliminary data.</text>
</comment>
<gene>
    <name evidence="1" type="ORF">AMORRO_LOCUS14997</name>
</gene>
<name>A0A9N9NMZ9_9GLOM</name>
<feature type="non-terminal residue" evidence="1">
    <location>
        <position position="50"/>
    </location>
</feature>
<evidence type="ECO:0000313" key="2">
    <source>
        <dbReference type="Proteomes" id="UP000789342"/>
    </source>
</evidence>
<protein>
    <submittedName>
        <fullName evidence="1">7426_t:CDS:1</fullName>
    </submittedName>
</protein>